<dbReference type="PANTHER" id="PTHR19136">
    <property type="entry name" value="MOLYBDENUM COFACTOR GUANYLYLTRANSFERASE"/>
    <property type="match status" value="1"/>
</dbReference>
<name>A0A1C0AHE9_9ACTN</name>
<feature type="domain" description="MobA-like NTP transferase" evidence="2">
    <location>
        <begin position="1"/>
        <end position="142"/>
    </location>
</feature>
<evidence type="ECO:0000313" key="4">
    <source>
        <dbReference type="Proteomes" id="UP000093501"/>
    </source>
</evidence>
<proteinExistence type="predicted"/>
<dbReference type="PANTHER" id="PTHR19136:SF81">
    <property type="entry name" value="MOLYBDENUM COFACTOR GUANYLYLTRANSFERASE"/>
    <property type="match status" value="1"/>
</dbReference>
<sequence>MGTDKLALTLEGETLLGRAVRAAAAWAERVVVASPERSDPALAGVTVVLEDPPLGGPAAGLAAAVTALPEGAVETLVLAGDLADPWAVVAALADADLGDDGVVLVDDEGWPQYLAGRYRVAALRRVVEAAPTVRDVAVRRLLAPLVVRRLPASSEVTRDIDTPEQARAARVE</sequence>
<keyword evidence="4" id="KW-1185">Reference proteome</keyword>
<dbReference type="AlphaFoldDB" id="A0A1C0AHE9"/>
<gene>
    <name evidence="3" type="ORF">BCR15_09770</name>
</gene>
<organism evidence="3 4">
    <name type="scientific">Tessaracoccus lapidicaptus</name>
    <dbReference type="NCBI Taxonomy" id="1427523"/>
    <lineage>
        <taxon>Bacteria</taxon>
        <taxon>Bacillati</taxon>
        <taxon>Actinomycetota</taxon>
        <taxon>Actinomycetes</taxon>
        <taxon>Propionibacteriales</taxon>
        <taxon>Propionibacteriaceae</taxon>
        <taxon>Tessaracoccus</taxon>
    </lineage>
</organism>
<protein>
    <recommendedName>
        <fullName evidence="2">MobA-like NTP transferase domain-containing protein</fullName>
    </recommendedName>
</protein>
<dbReference type="InterPro" id="IPR025877">
    <property type="entry name" value="MobA-like_NTP_Trfase"/>
</dbReference>
<accession>A0A1C0AHE9</accession>
<dbReference type="Gene3D" id="3.90.550.10">
    <property type="entry name" value="Spore Coat Polysaccharide Biosynthesis Protein SpsA, Chain A"/>
    <property type="match status" value="1"/>
</dbReference>
<evidence type="ECO:0000313" key="3">
    <source>
        <dbReference type="EMBL" id="OCL31436.1"/>
    </source>
</evidence>
<evidence type="ECO:0000259" key="2">
    <source>
        <dbReference type="Pfam" id="PF12804"/>
    </source>
</evidence>
<dbReference type="Pfam" id="PF12804">
    <property type="entry name" value="NTP_transf_3"/>
    <property type="match status" value="1"/>
</dbReference>
<dbReference type="EMBL" id="MBQD01000026">
    <property type="protein sequence ID" value="OCL31436.1"/>
    <property type="molecule type" value="Genomic_DNA"/>
</dbReference>
<keyword evidence="1" id="KW-0808">Transferase</keyword>
<dbReference type="GO" id="GO:0016779">
    <property type="term" value="F:nucleotidyltransferase activity"/>
    <property type="evidence" value="ECO:0007669"/>
    <property type="project" value="TreeGrafter"/>
</dbReference>
<reference evidence="4" key="1">
    <citation type="submission" date="2016-07" db="EMBL/GenBank/DDBJ databases">
        <authorList>
            <person name="Florea S."/>
            <person name="Webb J.S."/>
            <person name="Jaromczyk J."/>
            <person name="Schardl C.L."/>
        </authorList>
    </citation>
    <scope>NUCLEOTIDE SEQUENCE [LARGE SCALE GENOMIC DNA]</scope>
    <source>
        <strain evidence="4">IPBSL-7</strain>
    </source>
</reference>
<dbReference type="Proteomes" id="UP000093501">
    <property type="component" value="Unassembled WGS sequence"/>
</dbReference>
<dbReference type="SUPFAM" id="SSF53448">
    <property type="entry name" value="Nucleotide-diphospho-sugar transferases"/>
    <property type="match status" value="1"/>
</dbReference>
<comment type="caution">
    <text evidence="3">The sequence shown here is derived from an EMBL/GenBank/DDBJ whole genome shotgun (WGS) entry which is preliminary data.</text>
</comment>
<evidence type="ECO:0000256" key="1">
    <source>
        <dbReference type="ARBA" id="ARBA00022679"/>
    </source>
</evidence>
<dbReference type="InterPro" id="IPR029044">
    <property type="entry name" value="Nucleotide-diphossugar_trans"/>
</dbReference>